<protein>
    <recommendedName>
        <fullName evidence="4">Energy transducer TonB</fullName>
    </recommendedName>
</protein>
<name>A0ABT7WGT2_9FLAO</name>
<keyword evidence="3" id="KW-1185">Reference proteome</keyword>
<evidence type="ECO:0008006" key="4">
    <source>
        <dbReference type="Google" id="ProtNLM"/>
    </source>
</evidence>
<proteinExistence type="predicted"/>
<reference evidence="2" key="1">
    <citation type="submission" date="2023-06" db="EMBL/GenBank/DDBJ databases">
        <title>Robiginitalea aurantiacus sp. nov. and Algoriphagus sediminis sp. nov., isolated from coastal sediment.</title>
        <authorList>
            <person name="Zhou Z.Y."/>
            <person name="An J."/>
            <person name="Jia Y.W."/>
            <person name="Du Z.J."/>
        </authorList>
    </citation>
    <scope>NUCLEOTIDE SEQUENCE</scope>
    <source>
        <strain evidence="2">M39</strain>
    </source>
</reference>
<sequence>MNKSLKILFVAFFVALSTNGQNLFFIGENSFPSTETIILSSNSSGEEDLNISFAKAENNGLITLDRKVDLGEFGGKLIIYLSNGNVISCDEVELSEIVDGRARAVYFFTNEQLNQLKGSNLLRVRYTLKYLVEKNYSASNKDAQTDKIITAFFDKSYRSKQMEMKESYGSVEESNSSLVDPYVSTYYGSPGSGSGSGSYGLSGRSLASKEAVRQECNEEGRVVVQIEVDRSGKVIKVTPGVRGTTNNSSCLLESARKTALGYSWNSDDNAPDRQIGFVVVNF</sequence>
<evidence type="ECO:0000313" key="2">
    <source>
        <dbReference type="EMBL" id="MDM9632127.1"/>
    </source>
</evidence>
<gene>
    <name evidence="2" type="ORF">QU605_11620</name>
</gene>
<feature type="chain" id="PRO_5045448581" description="Energy transducer TonB" evidence="1">
    <location>
        <begin position="21"/>
        <end position="282"/>
    </location>
</feature>
<keyword evidence="1" id="KW-0732">Signal</keyword>
<feature type="signal peptide" evidence="1">
    <location>
        <begin position="1"/>
        <end position="20"/>
    </location>
</feature>
<organism evidence="2 3">
    <name type="scientific">Robiginitalea aurantiaca</name>
    <dbReference type="NCBI Taxonomy" id="3056915"/>
    <lineage>
        <taxon>Bacteria</taxon>
        <taxon>Pseudomonadati</taxon>
        <taxon>Bacteroidota</taxon>
        <taxon>Flavobacteriia</taxon>
        <taxon>Flavobacteriales</taxon>
        <taxon>Flavobacteriaceae</taxon>
        <taxon>Robiginitalea</taxon>
    </lineage>
</organism>
<dbReference type="RefSeq" id="WP_289725493.1">
    <property type="nucleotide sequence ID" value="NZ_JAUDUY010000006.1"/>
</dbReference>
<dbReference type="EMBL" id="JAUDUY010000006">
    <property type="protein sequence ID" value="MDM9632127.1"/>
    <property type="molecule type" value="Genomic_DNA"/>
</dbReference>
<evidence type="ECO:0000313" key="3">
    <source>
        <dbReference type="Proteomes" id="UP001174839"/>
    </source>
</evidence>
<dbReference type="Proteomes" id="UP001174839">
    <property type="component" value="Unassembled WGS sequence"/>
</dbReference>
<accession>A0ABT7WGT2</accession>
<evidence type="ECO:0000256" key="1">
    <source>
        <dbReference type="SAM" id="SignalP"/>
    </source>
</evidence>
<comment type="caution">
    <text evidence="2">The sequence shown here is derived from an EMBL/GenBank/DDBJ whole genome shotgun (WGS) entry which is preliminary data.</text>
</comment>